<dbReference type="Gene3D" id="3.20.20.70">
    <property type="entry name" value="Aldolase class I"/>
    <property type="match status" value="1"/>
</dbReference>
<evidence type="ECO:0000256" key="1">
    <source>
        <dbReference type="ARBA" id="ARBA00009667"/>
    </source>
</evidence>
<proteinExistence type="inferred from homology"/>
<dbReference type="SUPFAM" id="SSF51366">
    <property type="entry name" value="Ribulose-phoshate binding barrel"/>
    <property type="match status" value="1"/>
</dbReference>
<evidence type="ECO:0000256" key="5">
    <source>
        <dbReference type="RuleBase" id="RU003657"/>
    </source>
</evidence>
<keyword evidence="3 5" id="KW-0368">Histidine biosynthesis</keyword>
<evidence type="ECO:0000313" key="6">
    <source>
        <dbReference type="EMBL" id="QEL13578.1"/>
    </source>
</evidence>
<dbReference type="InterPro" id="IPR011060">
    <property type="entry name" value="RibuloseP-bd_barrel"/>
</dbReference>
<dbReference type="PANTHER" id="PTHR43090">
    <property type="entry name" value="1-(5-PHOSPHORIBOSYL)-5-[(5-PHOSPHORIBOSYLAMINO)METHYLIDENEAMINO] IMIDAZOLE-4-CARBOXAMIDE ISOMERASE"/>
    <property type="match status" value="1"/>
</dbReference>
<dbReference type="Pfam" id="PF00977">
    <property type="entry name" value="His_biosynth"/>
    <property type="match status" value="1"/>
</dbReference>
<evidence type="ECO:0000313" key="7">
    <source>
        <dbReference type="Proteomes" id="UP000324974"/>
    </source>
</evidence>
<dbReference type="AlphaFoldDB" id="A0A5C1A8Z0"/>
<reference evidence="7" key="1">
    <citation type="submission" date="2019-08" db="EMBL/GenBank/DDBJ databases">
        <title>Limnoglobus roseus gen. nov., sp. nov., a novel freshwater planctomycete with a giant genome from the family Gemmataceae.</title>
        <authorList>
            <person name="Kulichevskaya I.S."/>
            <person name="Naumoff D.G."/>
            <person name="Miroshnikov K."/>
            <person name="Ivanova A."/>
            <person name="Philippov D.A."/>
            <person name="Hakobyan A."/>
            <person name="Rijpstra I.C."/>
            <person name="Sinninghe Damste J.S."/>
            <person name="Liesack W."/>
            <person name="Dedysh S.N."/>
        </authorList>
    </citation>
    <scope>NUCLEOTIDE SEQUENCE [LARGE SCALE GENOMIC DNA]</scope>
    <source>
        <strain evidence="7">PX52</strain>
    </source>
</reference>
<name>A0A5C1A8Z0_9BACT</name>
<dbReference type="GO" id="GO:0000162">
    <property type="term" value="P:L-tryptophan biosynthetic process"/>
    <property type="evidence" value="ECO:0007669"/>
    <property type="project" value="TreeGrafter"/>
</dbReference>
<protein>
    <submittedName>
        <fullName evidence="6">1-(5-phosphoribosyl)-5-[(5-phosphoribosylamino)methylideneamino]imidazole-4-carboxamide isomerase</fullName>
    </submittedName>
</protein>
<keyword evidence="6" id="KW-0413">Isomerase</keyword>
<accession>A0A5C1A8Z0</accession>
<evidence type="ECO:0000256" key="4">
    <source>
        <dbReference type="ARBA" id="ARBA00029440"/>
    </source>
</evidence>
<evidence type="ECO:0000256" key="3">
    <source>
        <dbReference type="ARBA" id="ARBA00023102"/>
    </source>
</evidence>
<comment type="similarity">
    <text evidence="1 5">Belongs to the HisA/HisF family.</text>
</comment>
<gene>
    <name evidence="6" type="primary">hisA_1</name>
    <name evidence="6" type="ORF">PX52LOC_00436</name>
</gene>
<sequence>MRIIPVLDILGGEVVRAVGGRRDEYRPVVSRITASTLPLQVATDLLAATRATELYVADLDAIRGQHDSLSPAVVEFLNAVTVPVWLDFGVRTSADVRLVPANARPIVGTETAWDSGVASAFRHHAAGCAVSIDLFDGSLLGRWKKWGVQSPRDVLGVAAAAVAMGVPTLIVLDLASVGTGEGPRTLETCRAIRERFPKVELLTGGGVRSRADIDRLGDVGVDGVLVASALHDALI</sequence>
<dbReference type="GO" id="GO:0003949">
    <property type="term" value="F:1-(5-phosphoribosyl)-5-[(5-phosphoribosylamino)methylideneamino]imidazole-4-carboxamide isomerase activity"/>
    <property type="evidence" value="ECO:0007669"/>
    <property type="project" value="InterPro"/>
</dbReference>
<keyword evidence="7" id="KW-1185">Reference proteome</keyword>
<dbReference type="GO" id="GO:0005737">
    <property type="term" value="C:cytoplasm"/>
    <property type="evidence" value="ECO:0007669"/>
    <property type="project" value="TreeGrafter"/>
</dbReference>
<dbReference type="RefSeq" id="WP_168218763.1">
    <property type="nucleotide sequence ID" value="NZ_CP042425.1"/>
</dbReference>
<dbReference type="Proteomes" id="UP000324974">
    <property type="component" value="Chromosome"/>
</dbReference>
<dbReference type="KEGG" id="lrs:PX52LOC_00436"/>
<dbReference type="EMBL" id="CP042425">
    <property type="protein sequence ID" value="QEL13578.1"/>
    <property type="molecule type" value="Genomic_DNA"/>
</dbReference>
<dbReference type="PANTHER" id="PTHR43090:SF2">
    <property type="entry name" value="1-(5-PHOSPHORIBOSYL)-5-[(5-PHOSPHORIBOSYLAMINO)METHYLIDENEAMINO] IMIDAZOLE-4-CARBOXAMIDE ISOMERASE"/>
    <property type="match status" value="1"/>
</dbReference>
<keyword evidence="2 5" id="KW-0028">Amino-acid biosynthesis</keyword>
<dbReference type="InterPro" id="IPR013785">
    <property type="entry name" value="Aldolase_TIM"/>
</dbReference>
<dbReference type="InterPro" id="IPR044524">
    <property type="entry name" value="Isoase_HisA-like"/>
</dbReference>
<evidence type="ECO:0000256" key="2">
    <source>
        <dbReference type="ARBA" id="ARBA00022605"/>
    </source>
</evidence>
<dbReference type="InterPro" id="IPR006062">
    <property type="entry name" value="His_biosynth"/>
</dbReference>
<comment type="pathway">
    <text evidence="4">Amino-acid biosynthesis.</text>
</comment>
<organism evidence="6 7">
    <name type="scientific">Limnoglobus roseus</name>
    <dbReference type="NCBI Taxonomy" id="2598579"/>
    <lineage>
        <taxon>Bacteria</taxon>
        <taxon>Pseudomonadati</taxon>
        <taxon>Planctomycetota</taxon>
        <taxon>Planctomycetia</taxon>
        <taxon>Gemmatales</taxon>
        <taxon>Gemmataceae</taxon>
        <taxon>Limnoglobus</taxon>
    </lineage>
</organism>
<dbReference type="GO" id="GO:0000105">
    <property type="term" value="P:L-histidine biosynthetic process"/>
    <property type="evidence" value="ECO:0007669"/>
    <property type="project" value="UniProtKB-KW"/>
</dbReference>